<keyword evidence="2" id="KW-0378">Hydrolase</keyword>
<name>W2KFS7_PHYNI</name>
<dbReference type="VEuPathDB" id="FungiDB:PPTG_16182"/>
<dbReference type="AlphaFoldDB" id="W2KFS7"/>
<organism evidence="3">
    <name type="scientific">Phytophthora nicotianae</name>
    <name type="common">Potato buckeye rot agent</name>
    <name type="synonym">Phytophthora parasitica</name>
    <dbReference type="NCBI Taxonomy" id="4792"/>
    <lineage>
        <taxon>Eukaryota</taxon>
        <taxon>Sar</taxon>
        <taxon>Stramenopiles</taxon>
        <taxon>Oomycota</taxon>
        <taxon>Peronosporomycetes</taxon>
        <taxon>Peronosporales</taxon>
        <taxon>Peronosporaceae</taxon>
        <taxon>Phytophthora</taxon>
    </lineage>
</organism>
<comment type="similarity">
    <text evidence="1">Belongs to the histidine acid phosphatase family.</text>
</comment>
<gene>
    <name evidence="3" type="ORF">L917_16029</name>
</gene>
<sequence length="434" mass="48539">MAPRPGLCASSTGHAGSYECVDEKDLELEHVLVMFRHGDRSPISRNISAKVKMTQPETDFWVSRLAELSVVGALNSGTRVVSYHEGECSEESCFGKQFEVPPPPQQGGRWPCGQLTAKGIDMMRVKGQQLRERYKTLMEGMVDPVRQIHVQSTNIRRTIRSAQSLLAGLFPEYFMNVNADNNLPASENLLPDSRKFLQNMQTNRKMKKDGGFVIHADDSNSLAPQHSYELYQDLGKVLADELRQHAPPGFTKASQRISTIIGAKSSKLVAWTGLREVLVCHQAHGLAFPDGLNEQLFTQICEYDAWLWHHLYGRVDFCRVSFKAGVQRIYSYLASVTQGATKHKMSLFSAHDNSLVALVNALQLQVPRVIPHYGAMLIFEVFRHRVTGEFYLKVLFEGGAVTFASHEHSALCSFAVFQQAAQSFLQVQQPDAAL</sequence>
<dbReference type="OrthoDB" id="10257284at2759"/>
<dbReference type="InterPro" id="IPR050645">
    <property type="entry name" value="Histidine_acid_phosphatase"/>
</dbReference>
<evidence type="ECO:0000256" key="1">
    <source>
        <dbReference type="ARBA" id="ARBA00005375"/>
    </source>
</evidence>
<dbReference type="InterPro" id="IPR000560">
    <property type="entry name" value="His_Pase_clade-2"/>
</dbReference>
<protein>
    <recommendedName>
        <fullName evidence="4">Histidine acid phosphatase</fullName>
    </recommendedName>
</protein>
<evidence type="ECO:0000256" key="2">
    <source>
        <dbReference type="ARBA" id="ARBA00022801"/>
    </source>
</evidence>
<dbReference type="PROSITE" id="PS00778">
    <property type="entry name" value="HIS_ACID_PHOSPHAT_2"/>
    <property type="match status" value="1"/>
</dbReference>
<dbReference type="InterPro" id="IPR033379">
    <property type="entry name" value="Acid_Pase_AS"/>
</dbReference>
<dbReference type="Gene3D" id="3.40.50.1240">
    <property type="entry name" value="Phosphoglycerate mutase-like"/>
    <property type="match status" value="1"/>
</dbReference>
<dbReference type="Pfam" id="PF00328">
    <property type="entry name" value="His_Phos_2"/>
    <property type="match status" value="1"/>
</dbReference>
<dbReference type="PANTHER" id="PTHR11567">
    <property type="entry name" value="ACID PHOSPHATASE-RELATED"/>
    <property type="match status" value="1"/>
</dbReference>
<dbReference type="SUPFAM" id="SSF53254">
    <property type="entry name" value="Phosphoglycerate mutase-like"/>
    <property type="match status" value="1"/>
</dbReference>
<dbReference type="GO" id="GO:0016791">
    <property type="term" value="F:phosphatase activity"/>
    <property type="evidence" value="ECO:0007669"/>
    <property type="project" value="TreeGrafter"/>
</dbReference>
<dbReference type="Proteomes" id="UP000054423">
    <property type="component" value="Unassembled WGS sequence"/>
</dbReference>
<evidence type="ECO:0008006" key="4">
    <source>
        <dbReference type="Google" id="ProtNLM"/>
    </source>
</evidence>
<dbReference type="PROSITE" id="PS00616">
    <property type="entry name" value="HIS_ACID_PHOSPHAT_1"/>
    <property type="match status" value="1"/>
</dbReference>
<evidence type="ECO:0000313" key="3">
    <source>
        <dbReference type="EMBL" id="ETL84086.1"/>
    </source>
</evidence>
<reference evidence="3" key="1">
    <citation type="submission" date="2013-11" db="EMBL/GenBank/DDBJ databases">
        <title>The Genome Sequence of Phytophthora parasitica CHvinca01.</title>
        <authorList>
            <consortium name="The Broad Institute Genomics Platform"/>
            <person name="Russ C."/>
            <person name="Tyler B."/>
            <person name="Panabieres F."/>
            <person name="Shan W."/>
            <person name="Tripathy S."/>
            <person name="Grunwald N."/>
            <person name="Machado M."/>
            <person name="Johnson C.S."/>
            <person name="Arredondo F."/>
            <person name="Hong C."/>
            <person name="Coffey M."/>
            <person name="Young S.K."/>
            <person name="Zeng Q."/>
            <person name="Gargeya S."/>
            <person name="Fitzgerald M."/>
            <person name="Abouelleil A."/>
            <person name="Alvarado L."/>
            <person name="Chapman S.B."/>
            <person name="Gainer-Dewar J."/>
            <person name="Goldberg J."/>
            <person name="Griggs A."/>
            <person name="Gujja S."/>
            <person name="Hansen M."/>
            <person name="Howarth C."/>
            <person name="Imamovic A."/>
            <person name="Ireland A."/>
            <person name="Larimer J."/>
            <person name="McCowan C."/>
            <person name="Murphy C."/>
            <person name="Pearson M."/>
            <person name="Poon T.W."/>
            <person name="Priest M."/>
            <person name="Roberts A."/>
            <person name="Saif S."/>
            <person name="Shea T."/>
            <person name="Sykes S."/>
            <person name="Wortman J."/>
            <person name="Nusbaum C."/>
            <person name="Birren B."/>
        </authorList>
    </citation>
    <scope>NUCLEOTIDE SEQUENCE [LARGE SCALE GENOMIC DNA]</scope>
    <source>
        <strain evidence="3">CHvinca01</strain>
    </source>
</reference>
<accession>W2KFS7</accession>
<dbReference type="PANTHER" id="PTHR11567:SF110">
    <property type="entry name" value="2-PHOSPHOXYLOSE PHOSPHATASE 1"/>
    <property type="match status" value="1"/>
</dbReference>
<dbReference type="InterPro" id="IPR029033">
    <property type="entry name" value="His_PPase_superfam"/>
</dbReference>
<dbReference type="CDD" id="cd07061">
    <property type="entry name" value="HP_HAP_like"/>
    <property type="match status" value="1"/>
</dbReference>
<proteinExistence type="inferred from homology"/>
<dbReference type="EMBL" id="KI681892">
    <property type="protein sequence ID" value="ETL84086.1"/>
    <property type="molecule type" value="Genomic_DNA"/>
</dbReference>